<dbReference type="PANTHER" id="PTHR43700">
    <property type="entry name" value="PHOSPHORIBOSYLAMINOIMIDAZOLE-SUCCINOCARBOXAMIDE SYNTHASE"/>
    <property type="match status" value="1"/>
</dbReference>
<dbReference type="PROSITE" id="PS01058">
    <property type="entry name" value="SAICAR_SYNTHETASE_2"/>
    <property type="match status" value="1"/>
</dbReference>
<dbReference type="GO" id="GO:0004639">
    <property type="term" value="F:phosphoribosylaminoimidazolesuccinocarboxamide synthase activity"/>
    <property type="evidence" value="ECO:0007669"/>
    <property type="project" value="UniProtKB-UniRule"/>
</dbReference>
<evidence type="ECO:0000256" key="7">
    <source>
        <dbReference type="ARBA" id="ARBA00048475"/>
    </source>
</evidence>
<evidence type="ECO:0000313" key="10">
    <source>
        <dbReference type="EMBL" id="OGI76045.1"/>
    </source>
</evidence>
<dbReference type="STRING" id="1801756.A3C67_00470"/>
<dbReference type="Proteomes" id="UP000179275">
    <property type="component" value="Unassembled WGS sequence"/>
</dbReference>
<dbReference type="InterPro" id="IPR018236">
    <property type="entry name" value="SAICAR_synthetase_CS"/>
</dbReference>
<dbReference type="GO" id="GO:0005524">
    <property type="term" value="F:ATP binding"/>
    <property type="evidence" value="ECO:0007669"/>
    <property type="project" value="UniProtKB-KW"/>
</dbReference>
<dbReference type="AlphaFoldDB" id="A0A1F6W2W2"/>
<protein>
    <recommendedName>
        <fullName evidence="8">Phosphoribosylaminoimidazole-succinocarboxamide synthase</fullName>
        <ecNumber evidence="8">6.3.2.6</ecNumber>
    </recommendedName>
    <alternativeName>
        <fullName evidence="8">SAICAR synthetase</fullName>
    </alternativeName>
</protein>
<comment type="similarity">
    <text evidence="2 8">Belongs to the SAICAR synthetase family.</text>
</comment>
<evidence type="ECO:0000313" key="11">
    <source>
        <dbReference type="Proteomes" id="UP000179275"/>
    </source>
</evidence>
<evidence type="ECO:0000259" key="9">
    <source>
        <dbReference type="Pfam" id="PF01259"/>
    </source>
</evidence>
<dbReference type="CDD" id="cd01414">
    <property type="entry name" value="SAICAR_synt_Sc"/>
    <property type="match status" value="1"/>
</dbReference>
<keyword evidence="4 8" id="KW-0547">Nucleotide-binding</keyword>
<dbReference type="FunFam" id="3.30.470.20:FF:000015">
    <property type="entry name" value="Phosphoribosylaminoimidazole-succinocarboxamide synthase"/>
    <property type="match status" value="1"/>
</dbReference>
<evidence type="ECO:0000256" key="1">
    <source>
        <dbReference type="ARBA" id="ARBA00004672"/>
    </source>
</evidence>
<comment type="caution">
    <text evidence="10">The sequence shown here is derived from an EMBL/GenBank/DDBJ whole genome shotgun (WGS) entry which is preliminary data.</text>
</comment>
<dbReference type="GO" id="GO:0006189">
    <property type="term" value="P:'de novo' IMP biosynthetic process"/>
    <property type="evidence" value="ECO:0007669"/>
    <property type="project" value="UniProtKB-UniRule"/>
</dbReference>
<gene>
    <name evidence="8" type="primary">purC</name>
    <name evidence="10" type="ORF">A3C67_00470</name>
</gene>
<organism evidence="10 11">
    <name type="scientific">Candidatus Nomurabacteria bacterium RIFCSPHIGHO2_02_FULL_42_19</name>
    <dbReference type="NCBI Taxonomy" id="1801756"/>
    <lineage>
        <taxon>Bacteria</taxon>
        <taxon>Candidatus Nomuraibacteriota</taxon>
    </lineage>
</organism>
<keyword evidence="5 8" id="KW-0658">Purine biosynthesis</keyword>
<evidence type="ECO:0000256" key="2">
    <source>
        <dbReference type="ARBA" id="ARBA00010190"/>
    </source>
</evidence>
<name>A0A1F6W2W2_9BACT</name>
<dbReference type="Pfam" id="PF01259">
    <property type="entry name" value="SAICAR_synt"/>
    <property type="match status" value="1"/>
</dbReference>
<evidence type="ECO:0000256" key="8">
    <source>
        <dbReference type="HAMAP-Rule" id="MF_00137"/>
    </source>
</evidence>
<dbReference type="InterPro" id="IPR028923">
    <property type="entry name" value="SAICAR_synt/ADE2_N"/>
</dbReference>
<keyword evidence="3 8" id="KW-0436">Ligase</keyword>
<dbReference type="PROSITE" id="PS01057">
    <property type="entry name" value="SAICAR_SYNTHETASE_1"/>
    <property type="match status" value="1"/>
</dbReference>
<dbReference type="EC" id="6.3.2.6" evidence="8"/>
<feature type="domain" description="SAICAR synthetase/ADE2 N-terminal" evidence="9">
    <location>
        <begin position="27"/>
        <end position="272"/>
    </location>
</feature>
<dbReference type="PANTHER" id="PTHR43700:SF1">
    <property type="entry name" value="PHOSPHORIBOSYLAMINOIMIDAZOLE-SUCCINOCARBOXAMIDE SYNTHASE"/>
    <property type="match status" value="1"/>
</dbReference>
<dbReference type="Gene3D" id="3.30.470.20">
    <property type="entry name" value="ATP-grasp fold, B domain"/>
    <property type="match status" value="1"/>
</dbReference>
<comment type="catalytic activity">
    <reaction evidence="7 8">
        <text>5-amino-1-(5-phospho-D-ribosyl)imidazole-4-carboxylate + L-aspartate + ATP = (2S)-2-[5-amino-1-(5-phospho-beta-D-ribosyl)imidazole-4-carboxamido]succinate + ADP + phosphate + 2 H(+)</text>
        <dbReference type="Rhea" id="RHEA:22628"/>
        <dbReference type="ChEBI" id="CHEBI:15378"/>
        <dbReference type="ChEBI" id="CHEBI:29991"/>
        <dbReference type="ChEBI" id="CHEBI:30616"/>
        <dbReference type="ChEBI" id="CHEBI:43474"/>
        <dbReference type="ChEBI" id="CHEBI:58443"/>
        <dbReference type="ChEBI" id="CHEBI:77657"/>
        <dbReference type="ChEBI" id="CHEBI:456216"/>
        <dbReference type="EC" id="6.3.2.6"/>
    </reaction>
</comment>
<dbReference type="EMBL" id="MFUG01000012">
    <property type="protein sequence ID" value="OGI76045.1"/>
    <property type="molecule type" value="Genomic_DNA"/>
</dbReference>
<dbReference type="Gene3D" id="3.30.200.20">
    <property type="entry name" value="Phosphorylase Kinase, domain 1"/>
    <property type="match status" value="1"/>
</dbReference>
<keyword evidence="6 8" id="KW-0067">ATP-binding</keyword>
<dbReference type="NCBIfam" id="NF009251">
    <property type="entry name" value="PRK12607.1"/>
    <property type="match status" value="1"/>
</dbReference>
<evidence type="ECO:0000256" key="6">
    <source>
        <dbReference type="ARBA" id="ARBA00022840"/>
    </source>
</evidence>
<evidence type="ECO:0000256" key="4">
    <source>
        <dbReference type="ARBA" id="ARBA00022741"/>
    </source>
</evidence>
<evidence type="ECO:0000256" key="3">
    <source>
        <dbReference type="ARBA" id="ARBA00022598"/>
    </source>
</evidence>
<comment type="pathway">
    <text evidence="1 8">Purine metabolism; IMP biosynthesis via de novo pathway; 5-amino-1-(5-phospho-D-ribosyl)imidazole-4-carboxamide from 5-amino-1-(5-phospho-D-ribosyl)imidazole-4-carboxylate: step 1/2.</text>
</comment>
<sequence length="320" mass="36806">MDIELIKKHLDDVLVETNFKNLGEKKAGKVRDVYVGEDRITLVSTDRHSSFDRNIASIPFKGEVLTQISLFWFKNTKDIIQNHIISNPDPGAVVVKKCKVIPIEMVVRGYITGSTNTSLWTLYKNGERNFGNFTLTDGMKKNQKLAEPVLTPTTKSDEHDRPITPKEIVAEGIMPEALWNEMAEKALAVFKRGQEVALSRGLILVDTKYEFGLDDNGKLTLIDEIHTPDSSRYWKADSYNERFSKGEDPEYFDKEFLRLWFKEHCDPYNDKVLPKAPPELVAELTRRYIEIYETITGKKFEHDFSQPIMTRITNNLSKIN</sequence>
<proteinExistence type="inferred from homology"/>
<reference evidence="10 11" key="1">
    <citation type="journal article" date="2016" name="Nat. Commun.">
        <title>Thousands of microbial genomes shed light on interconnected biogeochemical processes in an aquifer system.</title>
        <authorList>
            <person name="Anantharaman K."/>
            <person name="Brown C.T."/>
            <person name="Hug L.A."/>
            <person name="Sharon I."/>
            <person name="Castelle C.J."/>
            <person name="Probst A.J."/>
            <person name="Thomas B.C."/>
            <person name="Singh A."/>
            <person name="Wilkins M.J."/>
            <person name="Karaoz U."/>
            <person name="Brodie E.L."/>
            <person name="Williams K.H."/>
            <person name="Hubbard S.S."/>
            <person name="Banfield J.F."/>
        </authorList>
    </citation>
    <scope>NUCLEOTIDE SEQUENCE [LARGE SCALE GENOMIC DNA]</scope>
</reference>
<dbReference type="GO" id="GO:0005737">
    <property type="term" value="C:cytoplasm"/>
    <property type="evidence" value="ECO:0007669"/>
    <property type="project" value="TreeGrafter"/>
</dbReference>
<dbReference type="SUPFAM" id="SSF56104">
    <property type="entry name" value="SAICAR synthase-like"/>
    <property type="match status" value="1"/>
</dbReference>
<dbReference type="UniPathway" id="UPA00074">
    <property type="reaction ID" value="UER00131"/>
</dbReference>
<dbReference type="HAMAP" id="MF_00137">
    <property type="entry name" value="SAICAR_synth"/>
    <property type="match status" value="1"/>
</dbReference>
<accession>A0A1F6W2W2</accession>
<evidence type="ECO:0000256" key="5">
    <source>
        <dbReference type="ARBA" id="ARBA00022755"/>
    </source>
</evidence>